<keyword evidence="1" id="KW-0175">Coiled coil</keyword>
<dbReference type="EMBL" id="CP001101">
    <property type="protein sequence ID" value="ACE03754.1"/>
    <property type="molecule type" value="Genomic_DNA"/>
</dbReference>
<dbReference type="InterPro" id="IPR040840">
    <property type="entry name" value="TcA_TcB_BD"/>
</dbReference>
<dbReference type="HOGENOM" id="CLU_404251_0_0_10"/>
<dbReference type="KEGG" id="cpb:Cphamn1_0803"/>
<gene>
    <name evidence="3" type="ordered locus">Cphamn1_0803</name>
</gene>
<sequence length="680" mass="77651">MQDHILSWYRDLVTEDGSTSLTSQQEHLKQLIDILDLVREGYKYFELGEFRLALDRFYTANRFSGVLMHEYDESEITAAFGDTKLVSPNDIEELEGFCKERFYPRPNLSQDTSDERSWEKWWKYNAEKLIRLISRLYFSIIPSYIGDTLLELGDYRNAVYYYGCMTFFPVGMARPSDYAGYREYHPGLGIEERLFHAGNLGYTANLFNEGEFPHLNPNDDSKDYHYWAYSTVLLRVPIREAAHPMERRFFRLRQGAALLDWADALYRSDEAPNVQRARDLYKAVLFLHGKRPPIDPHWGGFNVPAFKQHSENPALTAQTTHALRGYHQIEAGLNYLGADEGMVPTLHYETLKSAADHFAESAKSAQHDFLFYTANLEKLLEEAIRERIITANALKKAALLGMIAGEQIEIAKHGVKQAEQQVADVLAAIQAKQDEIDDSEGFLNQVLDFGKGFKDALEGIGQDPKETYGAFMAGSAGGVMAGYGLFIYGSYTSMSSMEDAYNSQRDELDALKSRALPTAQALVKVREREVKIAQLQQKIAESDAEFAKALAEAIRDFQQNRFLSTELWAKLAAVMKRVMRRYIELGVRYAWLAERALAYEQDRSVSIIRFDYFPLSLQGVTGADLLKLDLAELEASRLDNIKPAQPVRKIYSLAFDYPLHFAQLKKTGRCNFRTEEFPFQ</sequence>
<evidence type="ECO:0000259" key="2">
    <source>
        <dbReference type="Pfam" id="PF18276"/>
    </source>
</evidence>
<feature type="coiled-coil region" evidence="1">
    <location>
        <begin position="494"/>
        <end position="552"/>
    </location>
</feature>
<proteinExistence type="predicted"/>
<feature type="domain" description="Tc toxin complex TcA C-terminal TcB-binding" evidence="2">
    <location>
        <begin position="529"/>
        <end position="679"/>
    </location>
</feature>
<dbReference type="eggNOG" id="COG0457">
    <property type="taxonomic scope" value="Bacteria"/>
</dbReference>
<evidence type="ECO:0000313" key="3">
    <source>
        <dbReference type="EMBL" id="ACE03754.1"/>
    </source>
</evidence>
<name>B3ENX7_CHLPB</name>
<accession>B3ENX7</accession>
<dbReference type="Pfam" id="PF18276">
    <property type="entry name" value="TcA_TcB_BD"/>
    <property type="match status" value="1"/>
</dbReference>
<protein>
    <recommendedName>
        <fullName evidence="2">Tc toxin complex TcA C-terminal TcB-binding domain-containing protein</fullName>
    </recommendedName>
</protein>
<dbReference type="AlphaFoldDB" id="B3ENX7"/>
<reference evidence="3" key="1">
    <citation type="submission" date="2008-06" db="EMBL/GenBank/DDBJ databases">
        <title>Complete sequence of Chlorobium phaeobacteroides BS1.</title>
        <authorList>
            <consortium name="US DOE Joint Genome Institute"/>
            <person name="Lucas S."/>
            <person name="Copeland A."/>
            <person name="Lapidus A."/>
            <person name="Glavina del Rio T."/>
            <person name="Dalin E."/>
            <person name="Tice H."/>
            <person name="Bruce D."/>
            <person name="Goodwin L."/>
            <person name="Pitluck S."/>
            <person name="Schmutz J."/>
            <person name="Larimer F."/>
            <person name="Land M."/>
            <person name="Hauser L."/>
            <person name="Kyrpides N."/>
            <person name="Ovchinnikova G."/>
            <person name="Li T."/>
            <person name="Liu Z."/>
            <person name="Zhao F."/>
            <person name="Overmann J."/>
            <person name="Bryant D.A."/>
            <person name="Richardson P."/>
        </authorList>
    </citation>
    <scope>NUCLEOTIDE SEQUENCE [LARGE SCALE GENOMIC DNA]</scope>
    <source>
        <strain evidence="3">BS1</strain>
    </source>
</reference>
<dbReference type="STRING" id="331678.Cphamn1_0803"/>
<organism evidence="3">
    <name type="scientific">Chlorobium phaeobacteroides (strain BS1)</name>
    <dbReference type="NCBI Taxonomy" id="331678"/>
    <lineage>
        <taxon>Bacteria</taxon>
        <taxon>Pseudomonadati</taxon>
        <taxon>Chlorobiota</taxon>
        <taxon>Chlorobiia</taxon>
        <taxon>Chlorobiales</taxon>
        <taxon>Chlorobiaceae</taxon>
        <taxon>Chlorobium/Pelodictyon group</taxon>
        <taxon>Chlorobium</taxon>
    </lineage>
</organism>
<evidence type="ECO:0000256" key="1">
    <source>
        <dbReference type="SAM" id="Coils"/>
    </source>
</evidence>